<dbReference type="PANTHER" id="PTHR20932">
    <property type="entry name" value="LYSM AND PUTATIVE PEPTIDOGLYCAN-BINDING DOMAIN-CONTAINING PROTEIN"/>
    <property type="match status" value="1"/>
</dbReference>
<dbReference type="AlphaFoldDB" id="M3B5H8"/>
<organism evidence="3 4">
    <name type="scientific">Sphaerulina musiva (strain SO2202)</name>
    <name type="common">Poplar stem canker fungus</name>
    <name type="synonym">Septoria musiva</name>
    <dbReference type="NCBI Taxonomy" id="692275"/>
    <lineage>
        <taxon>Eukaryota</taxon>
        <taxon>Fungi</taxon>
        <taxon>Dikarya</taxon>
        <taxon>Ascomycota</taxon>
        <taxon>Pezizomycotina</taxon>
        <taxon>Dothideomycetes</taxon>
        <taxon>Dothideomycetidae</taxon>
        <taxon>Mycosphaerellales</taxon>
        <taxon>Mycosphaerellaceae</taxon>
        <taxon>Sphaerulina</taxon>
    </lineage>
</organism>
<dbReference type="InterPro" id="IPR036779">
    <property type="entry name" value="LysM_dom_sf"/>
</dbReference>
<evidence type="ECO:0000259" key="2">
    <source>
        <dbReference type="PROSITE" id="PS51782"/>
    </source>
</evidence>
<reference evidence="3 4" key="1">
    <citation type="journal article" date="2012" name="PLoS Pathog.">
        <title>Diverse lifestyles and strategies of plant pathogenesis encoded in the genomes of eighteen Dothideomycetes fungi.</title>
        <authorList>
            <person name="Ohm R.A."/>
            <person name="Feau N."/>
            <person name="Henrissat B."/>
            <person name="Schoch C.L."/>
            <person name="Horwitz B.A."/>
            <person name="Barry K.W."/>
            <person name="Condon B.J."/>
            <person name="Copeland A.C."/>
            <person name="Dhillon B."/>
            <person name="Glaser F."/>
            <person name="Hesse C.N."/>
            <person name="Kosti I."/>
            <person name="LaButti K."/>
            <person name="Lindquist E.A."/>
            <person name="Lucas S."/>
            <person name="Salamov A.A."/>
            <person name="Bradshaw R.E."/>
            <person name="Ciuffetti L."/>
            <person name="Hamelin R.C."/>
            <person name="Kema G.H.J."/>
            <person name="Lawrence C."/>
            <person name="Scott J.A."/>
            <person name="Spatafora J.W."/>
            <person name="Turgeon B.G."/>
            <person name="de Wit P.J.G.M."/>
            <person name="Zhong S."/>
            <person name="Goodwin S.B."/>
            <person name="Grigoriev I.V."/>
        </authorList>
    </citation>
    <scope>NUCLEOTIDE SEQUENCE [LARGE SCALE GENOMIC DNA]</scope>
    <source>
        <strain evidence="3 4">SO2202</strain>
    </source>
</reference>
<dbReference type="EMBL" id="KB456261">
    <property type="protein sequence ID" value="EMF15037.1"/>
    <property type="molecule type" value="Genomic_DNA"/>
</dbReference>
<dbReference type="CDD" id="cd14273">
    <property type="entry name" value="UBA_TAP-C_like"/>
    <property type="match status" value="1"/>
</dbReference>
<dbReference type="Gene3D" id="3.10.350.10">
    <property type="entry name" value="LysM domain"/>
    <property type="match status" value="1"/>
</dbReference>
<dbReference type="InterPro" id="IPR018392">
    <property type="entry name" value="LysM"/>
</dbReference>
<feature type="domain" description="LysM" evidence="2">
    <location>
        <begin position="117"/>
        <end position="161"/>
    </location>
</feature>
<gene>
    <name evidence="3" type="ORF">SEPMUDRAFT_147026</name>
</gene>
<name>M3B5H8_SPHMS</name>
<dbReference type="GeneID" id="27901176"/>
<proteinExistence type="predicted"/>
<dbReference type="Pfam" id="PF01476">
    <property type="entry name" value="LysM"/>
    <property type="match status" value="1"/>
</dbReference>
<dbReference type="PANTHER" id="PTHR20932:SF31">
    <property type="entry name" value="RING-TYPE DOMAIN-CONTAINING PROTEIN"/>
    <property type="match status" value="1"/>
</dbReference>
<dbReference type="InterPro" id="IPR045030">
    <property type="entry name" value="LYSM1-4"/>
</dbReference>
<dbReference type="HOGENOM" id="CLU_070842_0_0_1"/>
<dbReference type="eggNOG" id="ENOG502S8FZ">
    <property type="taxonomic scope" value="Eukaryota"/>
</dbReference>
<evidence type="ECO:0000256" key="1">
    <source>
        <dbReference type="SAM" id="MobiDB-lite"/>
    </source>
</evidence>
<accession>M3B5H8</accession>
<feature type="region of interest" description="Disordered" evidence="1">
    <location>
        <begin position="229"/>
        <end position="263"/>
    </location>
</feature>
<evidence type="ECO:0000313" key="3">
    <source>
        <dbReference type="EMBL" id="EMF15037.1"/>
    </source>
</evidence>
<dbReference type="Pfam" id="PF14555">
    <property type="entry name" value="UBA_4"/>
    <property type="match status" value="1"/>
</dbReference>
<feature type="region of interest" description="Disordered" evidence="1">
    <location>
        <begin position="66"/>
        <end position="92"/>
    </location>
</feature>
<dbReference type="RefSeq" id="XP_016763158.1">
    <property type="nucleotide sequence ID" value="XM_016904039.1"/>
</dbReference>
<evidence type="ECO:0000313" key="4">
    <source>
        <dbReference type="Proteomes" id="UP000016931"/>
    </source>
</evidence>
<dbReference type="OMA" id="KIRRFMT"/>
<dbReference type="PROSITE" id="PS51782">
    <property type="entry name" value="LYSM"/>
    <property type="match status" value="1"/>
</dbReference>
<keyword evidence="4" id="KW-1185">Reference proteome</keyword>
<feature type="compositionally biased region" description="Basic residues" evidence="1">
    <location>
        <begin position="241"/>
        <end position="255"/>
    </location>
</feature>
<sequence length="263" mass="29249">MVSACATCASRFDSPLDPVSEKPLLPGRDLDCCGRSICVRCLNQNKRYETYCPHCQISTQPSLLPQGLKDPPAYSSLDNRLPPSRTTDEDELPAYSEHQAVQAPPEKASHSDDAEDVLHFLTPNDTISSLSLAYGVPISALRKTNNVYADHLVQGRKTILIPGEHYKGGVSLSPQPLESEEEELKKNKLRRWQVACKVAEYDVALMYLKNAGWDLDSAIDAYRDDEQWEKDHPLQAQEHAKKGKRSAGSVGRRRFLGSNSGSR</sequence>
<dbReference type="OrthoDB" id="2107166at2759"/>
<protein>
    <recommendedName>
        <fullName evidence="2">LysM domain-containing protein</fullName>
    </recommendedName>
</protein>
<dbReference type="Proteomes" id="UP000016931">
    <property type="component" value="Unassembled WGS sequence"/>
</dbReference>